<accession>A0A3N4I0R2</accession>
<sequence>MHTMGIQDGKRSQYTLCVDPIPELDYERHPIPEIPDFWDEAEINQLEEDELEYFSMASKESSLNPSAKEFHQTGSYPFDFECETRKQLYTDDTETLIDFDDSPSSVSTKPSTYGSYSPLINLDTTTSSSQPLFSHPNNPKPIRILHILDLRTNDPSTWPQPRSYWYCSIPFSADYIPAFTPPPSTDQASMASLLLEIGSFGRMALGRLIQQETEASGQPMVIANLRIGHEIAPTGARFTRTIVIELVPGTPGSVGRGNDWKMYVLQLMPPCTADTWWNAPKGYSLGTVEFSDTSEDSAADHARRFWGLAGEMIKAGWYGRVALNQFVESEGLRMGRRMGLTGVSVEMEGRWAKRMVVELVDKGGYDVDLFDGLDGCEGRSSLWDSQ</sequence>
<organism evidence="1 2">
    <name type="scientific">Ascobolus immersus RN42</name>
    <dbReference type="NCBI Taxonomy" id="1160509"/>
    <lineage>
        <taxon>Eukaryota</taxon>
        <taxon>Fungi</taxon>
        <taxon>Dikarya</taxon>
        <taxon>Ascomycota</taxon>
        <taxon>Pezizomycotina</taxon>
        <taxon>Pezizomycetes</taxon>
        <taxon>Pezizales</taxon>
        <taxon>Ascobolaceae</taxon>
        <taxon>Ascobolus</taxon>
    </lineage>
</organism>
<reference evidence="1 2" key="1">
    <citation type="journal article" date="2018" name="Nat. Ecol. Evol.">
        <title>Pezizomycetes genomes reveal the molecular basis of ectomycorrhizal truffle lifestyle.</title>
        <authorList>
            <person name="Murat C."/>
            <person name="Payen T."/>
            <person name="Noel B."/>
            <person name="Kuo A."/>
            <person name="Morin E."/>
            <person name="Chen J."/>
            <person name="Kohler A."/>
            <person name="Krizsan K."/>
            <person name="Balestrini R."/>
            <person name="Da Silva C."/>
            <person name="Montanini B."/>
            <person name="Hainaut M."/>
            <person name="Levati E."/>
            <person name="Barry K.W."/>
            <person name="Belfiori B."/>
            <person name="Cichocki N."/>
            <person name="Clum A."/>
            <person name="Dockter R.B."/>
            <person name="Fauchery L."/>
            <person name="Guy J."/>
            <person name="Iotti M."/>
            <person name="Le Tacon F."/>
            <person name="Lindquist E.A."/>
            <person name="Lipzen A."/>
            <person name="Malagnac F."/>
            <person name="Mello A."/>
            <person name="Molinier V."/>
            <person name="Miyauchi S."/>
            <person name="Poulain J."/>
            <person name="Riccioni C."/>
            <person name="Rubini A."/>
            <person name="Sitrit Y."/>
            <person name="Splivallo R."/>
            <person name="Traeger S."/>
            <person name="Wang M."/>
            <person name="Zifcakova L."/>
            <person name="Wipf D."/>
            <person name="Zambonelli A."/>
            <person name="Paolocci F."/>
            <person name="Nowrousian M."/>
            <person name="Ottonello S."/>
            <person name="Baldrian P."/>
            <person name="Spatafora J.W."/>
            <person name="Henrissat B."/>
            <person name="Nagy L.G."/>
            <person name="Aury J.M."/>
            <person name="Wincker P."/>
            <person name="Grigoriev I.V."/>
            <person name="Bonfante P."/>
            <person name="Martin F.M."/>
        </authorList>
    </citation>
    <scope>NUCLEOTIDE SEQUENCE [LARGE SCALE GENOMIC DNA]</scope>
    <source>
        <strain evidence="1 2">RN42</strain>
    </source>
</reference>
<name>A0A3N4I0R2_ASCIM</name>
<keyword evidence="2" id="KW-1185">Reference proteome</keyword>
<evidence type="ECO:0000313" key="1">
    <source>
        <dbReference type="EMBL" id="RPA78986.1"/>
    </source>
</evidence>
<proteinExistence type="predicted"/>
<evidence type="ECO:0000313" key="2">
    <source>
        <dbReference type="Proteomes" id="UP000275078"/>
    </source>
</evidence>
<dbReference type="Proteomes" id="UP000275078">
    <property type="component" value="Unassembled WGS sequence"/>
</dbReference>
<protein>
    <submittedName>
        <fullName evidence="1">Uncharacterized protein</fullName>
    </submittedName>
</protein>
<dbReference type="AlphaFoldDB" id="A0A3N4I0R2"/>
<gene>
    <name evidence="1" type="ORF">BJ508DRAFT_348822</name>
</gene>
<dbReference type="EMBL" id="ML119704">
    <property type="protein sequence ID" value="RPA78986.1"/>
    <property type="molecule type" value="Genomic_DNA"/>
</dbReference>